<organism evidence="1 2">
    <name type="scientific">Mesobacillus foraminis</name>
    <dbReference type="NCBI Taxonomy" id="279826"/>
    <lineage>
        <taxon>Bacteria</taxon>
        <taxon>Bacillati</taxon>
        <taxon>Bacillota</taxon>
        <taxon>Bacilli</taxon>
        <taxon>Bacillales</taxon>
        <taxon>Bacillaceae</taxon>
        <taxon>Mesobacillus</taxon>
    </lineage>
</organism>
<dbReference type="EMBL" id="SLVV01000006">
    <property type="protein sequence ID" value="TCN25193.1"/>
    <property type="molecule type" value="Genomic_DNA"/>
</dbReference>
<dbReference type="RefSeq" id="WP_132006774.1">
    <property type="nucleotide sequence ID" value="NZ_JABUHM010000004.1"/>
</dbReference>
<gene>
    <name evidence="1" type="ORF">EV146_106397</name>
</gene>
<dbReference type="InterPro" id="IPR011990">
    <property type="entry name" value="TPR-like_helical_dom_sf"/>
</dbReference>
<dbReference type="SUPFAM" id="SSF81901">
    <property type="entry name" value="HCP-like"/>
    <property type="match status" value="1"/>
</dbReference>
<protein>
    <recommendedName>
        <fullName evidence="3">Tetratricopeptide repeat protein</fullName>
    </recommendedName>
</protein>
<sequence length="204" mass="23811">MTGKIQVDETKLRQKAEFLDSMGLKSWSDFEAYARCLVYFSEREKASAYFLEAADKIERPLAVFEKNNPNEHSRLKLVQANYYRLAGERERSRVQYEQLAGELEDRLNNGTRDASLFSHLSYCHFFLQNYEKAIHFGKKVKEWNPVSVGFSEGILLGDQERIQETLDDLISEIQKEKSLPYYTGAEVSLWDWYEIGKELSQAVR</sequence>
<keyword evidence="2" id="KW-1185">Reference proteome</keyword>
<dbReference type="AlphaFoldDB" id="A0A4R2BFE2"/>
<comment type="caution">
    <text evidence="1">The sequence shown here is derived from an EMBL/GenBank/DDBJ whole genome shotgun (WGS) entry which is preliminary data.</text>
</comment>
<name>A0A4R2BFE2_9BACI</name>
<evidence type="ECO:0008006" key="3">
    <source>
        <dbReference type="Google" id="ProtNLM"/>
    </source>
</evidence>
<evidence type="ECO:0000313" key="1">
    <source>
        <dbReference type="EMBL" id="TCN25193.1"/>
    </source>
</evidence>
<reference evidence="1 2" key="1">
    <citation type="journal article" date="2015" name="Stand. Genomic Sci.">
        <title>Genomic Encyclopedia of Bacterial and Archaeal Type Strains, Phase III: the genomes of soil and plant-associated and newly described type strains.</title>
        <authorList>
            <person name="Whitman W.B."/>
            <person name="Woyke T."/>
            <person name="Klenk H.P."/>
            <person name="Zhou Y."/>
            <person name="Lilburn T.G."/>
            <person name="Beck B.J."/>
            <person name="De Vos P."/>
            <person name="Vandamme P."/>
            <person name="Eisen J.A."/>
            <person name="Garrity G."/>
            <person name="Hugenholtz P."/>
            <person name="Kyrpides N.C."/>
        </authorList>
    </citation>
    <scope>NUCLEOTIDE SEQUENCE [LARGE SCALE GENOMIC DNA]</scope>
    <source>
        <strain evidence="1 2">CV53</strain>
    </source>
</reference>
<dbReference type="Proteomes" id="UP000295689">
    <property type="component" value="Unassembled WGS sequence"/>
</dbReference>
<evidence type="ECO:0000313" key="2">
    <source>
        <dbReference type="Proteomes" id="UP000295689"/>
    </source>
</evidence>
<dbReference type="Gene3D" id="1.25.40.10">
    <property type="entry name" value="Tetratricopeptide repeat domain"/>
    <property type="match status" value="1"/>
</dbReference>
<accession>A0A4R2BFE2</accession>
<proteinExistence type="predicted"/>